<gene>
    <name evidence="9" type="ORF">B7P43_G02478</name>
</gene>
<proteinExistence type="inferred from homology"/>
<feature type="chain" id="PRO_5014559366" evidence="8">
    <location>
        <begin position="20"/>
        <end position="556"/>
    </location>
</feature>
<evidence type="ECO:0000313" key="9">
    <source>
        <dbReference type="EMBL" id="PNF23676.1"/>
    </source>
</evidence>
<evidence type="ECO:0000256" key="3">
    <source>
        <dbReference type="ARBA" id="ARBA00022801"/>
    </source>
</evidence>
<keyword evidence="4" id="KW-0325">Glycoprotein</keyword>
<dbReference type="FunFam" id="3.20.20.80:FF:000013">
    <property type="entry name" value="lactase-phlorizin hydrolase"/>
    <property type="match status" value="1"/>
</dbReference>
<evidence type="ECO:0000256" key="6">
    <source>
        <dbReference type="RuleBase" id="RU003690"/>
    </source>
</evidence>
<keyword evidence="7" id="KW-0812">Transmembrane</keyword>
<dbReference type="AlphaFoldDB" id="A0A2J7Q526"/>
<evidence type="ECO:0000256" key="5">
    <source>
        <dbReference type="ARBA" id="ARBA00023295"/>
    </source>
</evidence>
<dbReference type="PANTHER" id="PTHR10353:SF36">
    <property type="entry name" value="LP05116P"/>
    <property type="match status" value="1"/>
</dbReference>
<dbReference type="GO" id="GO:0008422">
    <property type="term" value="F:beta-glucosidase activity"/>
    <property type="evidence" value="ECO:0007669"/>
    <property type="project" value="TreeGrafter"/>
</dbReference>
<reference evidence="9 10" key="1">
    <citation type="submission" date="2017-12" db="EMBL/GenBank/DDBJ databases">
        <title>Hemimetabolous genomes reveal molecular basis of termite eusociality.</title>
        <authorList>
            <person name="Harrison M.C."/>
            <person name="Jongepier E."/>
            <person name="Robertson H.M."/>
            <person name="Arning N."/>
            <person name="Bitard-Feildel T."/>
            <person name="Chao H."/>
            <person name="Childers C.P."/>
            <person name="Dinh H."/>
            <person name="Doddapaneni H."/>
            <person name="Dugan S."/>
            <person name="Gowin J."/>
            <person name="Greiner C."/>
            <person name="Han Y."/>
            <person name="Hu H."/>
            <person name="Hughes D.S.T."/>
            <person name="Huylmans A.-K."/>
            <person name="Kemena C."/>
            <person name="Kremer L.P.M."/>
            <person name="Lee S.L."/>
            <person name="Lopez-Ezquerra A."/>
            <person name="Mallet L."/>
            <person name="Monroy-Kuhn J.M."/>
            <person name="Moser A."/>
            <person name="Murali S.C."/>
            <person name="Muzny D.M."/>
            <person name="Otani S."/>
            <person name="Piulachs M.-D."/>
            <person name="Poelchau M."/>
            <person name="Qu J."/>
            <person name="Schaub F."/>
            <person name="Wada-Katsumata A."/>
            <person name="Worley K.C."/>
            <person name="Xie Q."/>
            <person name="Ylla G."/>
            <person name="Poulsen M."/>
            <person name="Gibbs R.A."/>
            <person name="Schal C."/>
            <person name="Richards S."/>
            <person name="Belles X."/>
            <person name="Korb J."/>
            <person name="Bornberg-Bauer E."/>
        </authorList>
    </citation>
    <scope>NUCLEOTIDE SEQUENCE [LARGE SCALE GENOMIC DNA]</scope>
    <source>
        <tissue evidence="9">Whole body</tissue>
    </source>
</reference>
<dbReference type="PRINTS" id="PR00131">
    <property type="entry name" value="GLHYDRLASE1"/>
</dbReference>
<keyword evidence="5" id="KW-0326">Glycosidase</keyword>
<dbReference type="Proteomes" id="UP000235965">
    <property type="component" value="Unassembled WGS sequence"/>
</dbReference>
<evidence type="ECO:0000256" key="4">
    <source>
        <dbReference type="ARBA" id="ARBA00023180"/>
    </source>
</evidence>
<keyword evidence="7" id="KW-1133">Transmembrane helix</keyword>
<keyword evidence="7" id="KW-0472">Membrane</keyword>
<dbReference type="PANTHER" id="PTHR10353">
    <property type="entry name" value="GLYCOSYL HYDROLASE"/>
    <property type="match status" value="1"/>
</dbReference>
<dbReference type="OrthoDB" id="65569at2759"/>
<sequence length="556" mass="63601">MKRLLCYITVLMAEACAFSHQNVSNQTFPTNFLIGAATSAFQIEGAWNESGKGVSIWDTYVHTRPFIVDGSTGDIAADSYHLYKQDIKALKELGVDLYRFSISWPRILPTGLLNVVNQAGIDYYSNLINELKANDIEPMVTMYHWDLPQALQDLGGWVNPVIADYFEDYAHLLYTHFGDRVKWWITINEPINIAFGYDGNESRAPGVDARGIGGYLAVHTIIRAHAKAYRLYDKEFRSKQEGKVSLSIPTCWFEPVSNSTDDAEATEMQMQLTFGLFTHPIYSSEGDYPSRVRDILDRVSAAQGLRRSTLRHFTNEEILNIRGTYDFFGLNYYSLCFVKSLRSLHDTATSEFLYADITVSPEWATDDPNFRVAPWGFRKLLNWIKKEYNNVPVFVTENGFPDGGDILDIGRIKYIVSHMSEIVKAIHEDGCNVTGYTVWSLIDNMEWEKGYTEKYGLYHVNFSDPNRQRKPKSSAYIFSEITRKRELPRYFLDITGEFLEIIPSEIIKERNAQISNSSSSRHNAASWGWKLLTYSKDFLIIMLATVIISCFVFRSS</sequence>
<comment type="subunit">
    <text evidence="2">Homodimer.</text>
</comment>
<organism evidence="9 10">
    <name type="scientific">Cryptotermes secundus</name>
    <dbReference type="NCBI Taxonomy" id="105785"/>
    <lineage>
        <taxon>Eukaryota</taxon>
        <taxon>Metazoa</taxon>
        <taxon>Ecdysozoa</taxon>
        <taxon>Arthropoda</taxon>
        <taxon>Hexapoda</taxon>
        <taxon>Insecta</taxon>
        <taxon>Pterygota</taxon>
        <taxon>Neoptera</taxon>
        <taxon>Polyneoptera</taxon>
        <taxon>Dictyoptera</taxon>
        <taxon>Blattodea</taxon>
        <taxon>Blattoidea</taxon>
        <taxon>Termitoidae</taxon>
        <taxon>Kalotermitidae</taxon>
        <taxon>Cryptotermitinae</taxon>
        <taxon>Cryptotermes</taxon>
    </lineage>
</organism>
<dbReference type="GO" id="GO:0005975">
    <property type="term" value="P:carbohydrate metabolic process"/>
    <property type="evidence" value="ECO:0007669"/>
    <property type="project" value="InterPro"/>
</dbReference>
<dbReference type="EMBL" id="NEVH01018372">
    <property type="protein sequence ID" value="PNF23676.1"/>
    <property type="molecule type" value="Genomic_DNA"/>
</dbReference>
<dbReference type="EMBL" id="NEVH01018372">
    <property type="protein sequence ID" value="PNF23677.1"/>
    <property type="molecule type" value="Genomic_DNA"/>
</dbReference>
<keyword evidence="8" id="KW-0732">Signal</keyword>
<keyword evidence="10" id="KW-1185">Reference proteome</keyword>
<evidence type="ECO:0000256" key="7">
    <source>
        <dbReference type="SAM" id="Phobius"/>
    </source>
</evidence>
<evidence type="ECO:0000256" key="2">
    <source>
        <dbReference type="ARBA" id="ARBA00011738"/>
    </source>
</evidence>
<dbReference type="InterPro" id="IPR001360">
    <property type="entry name" value="Glyco_hydro_1"/>
</dbReference>
<dbReference type="InterPro" id="IPR017853">
    <property type="entry name" value="GH"/>
</dbReference>
<comment type="similarity">
    <text evidence="1 6">Belongs to the glycosyl hydrolase 1 family.</text>
</comment>
<protein>
    <submittedName>
        <fullName evidence="9">Myrosinase 1</fullName>
    </submittedName>
</protein>
<name>A0A2J7Q526_9NEOP</name>
<dbReference type="Gene3D" id="3.20.20.80">
    <property type="entry name" value="Glycosidases"/>
    <property type="match status" value="1"/>
</dbReference>
<dbReference type="SUPFAM" id="SSF51445">
    <property type="entry name" value="(Trans)glycosidases"/>
    <property type="match status" value="1"/>
</dbReference>
<evidence type="ECO:0000256" key="8">
    <source>
        <dbReference type="SAM" id="SignalP"/>
    </source>
</evidence>
<keyword evidence="3" id="KW-0378">Hydrolase</keyword>
<evidence type="ECO:0000313" key="10">
    <source>
        <dbReference type="Proteomes" id="UP000235965"/>
    </source>
</evidence>
<feature type="transmembrane region" description="Helical" evidence="7">
    <location>
        <begin position="538"/>
        <end position="555"/>
    </location>
</feature>
<evidence type="ECO:0000256" key="1">
    <source>
        <dbReference type="ARBA" id="ARBA00010838"/>
    </source>
</evidence>
<feature type="signal peptide" evidence="8">
    <location>
        <begin position="1"/>
        <end position="19"/>
    </location>
</feature>
<comment type="caution">
    <text evidence="9">The sequence shown here is derived from an EMBL/GenBank/DDBJ whole genome shotgun (WGS) entry which is preliminary data.</text>
</comment>
<accession>A0A2J7Q526</accession>
<dbReference type="Pfam" id="PF00232">
    <property type="entry name" value="Glyco_hydro_1"/>
    <property type="match status" value="1"/>
</dbReference>